<sequence>MKSTWELLENRVIYYECVIRALLMALDVPIGKLHFGHCVYPLLSGNTPLTCCGYAGKCRSETLSELVRKEYTFDVLRLCGQVSQRDALRAGAEVVKQVDSPLLSGLLYPLLQALDEQYLKV</sequence>
<protein>
    <submittedName>
        <fullName evidence="1">Uncharacterized protein</fullName>
    </submittedName>
</protein>
<organism evidence="1 2">
    <name type="scientific">Strongylus vulgaris</name>
    <name type="common">Blood worm</name>
    <dbReference type="NCBI Taxonomy" id="40348"/>
    <lineage>
        <taxon>Eukaryota</taxon>
        <taxon>Metazoa</taxon>
        <taxon>Ecdysozoa</taxon>
        <taxon>Nematoda</taxon>
        <taxon>Chromadorea</taxon>
        <taxon>Rhabditida</taxon>
        <taxon>Rhabditina</taxon>
        <taxon>Rhabditomorpha</taxon>
        <taxon>Strongyloidea</taxon>
        <taxon>Strongylidae</taxon>
        <taxon>Strongylus</taxon>
    </lineage>
</organism>
<evidence type="ECO:0000313" key="1">
    <source>
        <dbReference type="EMBL" id="VDM82059.1"/>
    </source>
</evidence>
<dbReference type="OrthoDB" id="197206at2759"/>
<dbReference type="InterPro" id="IPR014729">
    <property type="entry name" value="Rossmann-like_a/b/a_fold"/>
</dbReference>
<dbReference type="Proteomes" id="UP000270094">
    <property type="component" value="Unassembled WGS sequence"/>
</dbReference>
<evidence type="ECO:0000313" key="2">
    <source>
        <dbReference type="Proteomes" id="UP000270094"/>
    </source>
</evidence>
<accession>A0A3P7JPV6</accession>
<proteinExistence type="predicted"/>
<gene>
    <name evidence="1" type="ORF">SVUK_LOCUS17057</name>
</gene>
<reference evidence="1 2" key="1">
    <citation type="submission" date="2018-11" db="EMBL/GenBank/DDBJ databases">
        <authorList>
            <consortium name="Pathogen Informatics"/>
        </authorList>
    </citation>
    <scope>NUCLEOTIDE SEQUENCE [LARGE SCALE GENOMIC DNA]</scope>
</reference>
<dbReference type="AlphaFoldDB" id="A0A3P7JPV6"/>
<dbReference type="EMBL" id="UYYB01115805">
    <property type="protein sequence ID" value="VDM82059.1"/>
    <property type="molecule type" value="Genomic_DNA"/>
</dbReference>
<dbReference type="Gene3D" id="3.40.50.620">
    <property type="entry name" value="HUPs"/>
    <property type="match status" value="1"/>
</dbReference>
<keyword evidence="2" id="KW-1185">Reference proteome</keyword>
<name>A0A3P7JPV6_STRVU</name>